<dbReference type="PANTHER" id="PTHR35545">
    <property type="entry name" value="F-BOX DOMAIN-CONTAINING PROTEIN"/>
    <property type="match status" value="1"/>
</dbReference>
<accession>A0A0D9W412</accession>
<dbReference type="AlphaFoldDB" id="A0A0D9W412"/>
<organism evidence="1 2">
    <name type="scientific">Leersia perrieri</name>
    <dbReference type="NCBI Taxonomy" id="77586"/>
    <lineage>
        <taxon>Eukaryota</taxon>
        <taxon>Viridiplantae</taxon>
        <taxon>Streptophyta</taxon>
        <taxon>Embryophyta</taxon>
        <taxon>Tracheophyta</taxon>
        <taxon>Spermatophyta</taxon>
        <taxon>Magnoliopsida</taxon>
        <taxon>Liliopsida</taxon>
        <taxon>Poales</taxon>
        <taxon>Poaceae</taxon>
        <taxon>BOP clade</taxon>
        <taxon>Oryzoideae</taxon>
        <taxon>Oryzeae</taxon>
        <taxon>Oryzinae</taxon>
        <taxon>Leersia</taxon>
    </lineage>
</organism>
<dbReference type="Proteomes" id="UP000032180">
    <property type="component" value="Chromosome 4"/>
</dbReference>
<reference evidence="2" key="2">
    <citation type="submission" date="2013-12" db="EMBL/GenBank/DDBJ databases">
        <authorList>
            <person name="Yu Y."/>
            <person name="Lee S."/>
            <person name="de Baynast K."/>
            <person name="Wissotski M."/>
            <person name="Liu L."/>
            <person name="Talag J."/>
            <person name="Goicoechea J."/>
            <person name="Angelova A."/>
            <person name="Jetty R."/>
            <person name="Kudrna D."/>
            <person name="Golser W."/>
            <person name="Rivera L."/>
            <person name="Zhang J."/>
            <person name="Wing R."/>
        </authorList>
    </citation>
    <scope>NUCLEOTIDE SEQUENCE</scope>
</reference>
<reference evidence="1 2" key="1">
    <citation type="submission" date="2012-08" db="EMBL/GenBank/DDBJ databases">
        <title>Oryza genome evolution.</title>
        <authorList>
            <person name="Wing R.A."/>
        </authorList>
    </citation>
    <scope>NUCLEOTIDE SEQUENCE</scope>
</reference>
<evidence type="ECO:0000313" key="1">
    <source>
        <dbReference type="EnsemblPlants" id="LPERR04G06700.1"/>
    </source>
</evidence>
<dbReference type="EnsemblPlants" id="LPERR04G06700.1">
    <property type="protein sequence ID" value="LPERR04G06700.1"/>
    <property type="gene ID" value="LPERR04G06700"/>
</dbReference>
<dbReference type="PANTHER" id="PTHR35545:SF37">
    <property type="entry name" value="F-BOX DOMAIN-CONTAINING PROTEIN"/>
    <property type="match status" value="1"/>
</dbReference>
<dbReference type="STRING" id="77586.A0A0D9W412"/>
<dbReference type="Gramene" id="LPERR04G06700.1">
    <property type="protein sequence ID" value="LPERR04G06700.1"/>
    <property type="gene ID" value="LPERR04G06700"/>
</dbReference>
<name>A0A0D9W412_9ORYZ</name>
<reference evidence="1" key="3">
    <citation type="submission" date="2015-04" db="UniProtKB">
        <authorList>
            <consortium name="EnsemblPlants"/>
        </authorList>
    </citation>
    <scope>IDENTIFICATION</scope>
</reference>
<evidence type="ECO:0000313" key="2">
    <source>
        <dbReference type="Proteomes" id="UP000032180"/>
    </source>
</evidence>
<protein>
    <submittedName>
        <fullName evidence="1">Uncharacterized protein</fullName>
    </submittedName>
</protein>
<dbReference type="HOGENOM" id="CLU_1246951_0_0_1"/>
<sequence length="222" mass="25926">MEELVVVGFERTLRQVRFVRYVVRVCKSLRRVEVLRDGKVKYNGLWEWEVVRQEYQGFDSRIWSTEGEIGIKKQFLCGRNWFREDVEVIVVERILSILATWLSYRAISQCSTTVSLACYRRGTHLRATELDLFVSLILTNRGKLNALLVRYEHTVCALTDSITNVLEATDELVGNECQRVKRFDIEFFAMNGTYHVECVHRLVDTDIVKWGVEELDVVVKLV</sequence>
<proteinExistence type="predicted"/>
<keyword evidence="2" id="KW-1185">Reference proteome</keyword>